<dbReference type="FunFam" id="3.90.79.10:FF:000110">
    <property type="entry name" value="Putative nudix hydrolase 6"/>
    <property type="match status" value="1"/>
</dbReference>
<dbReference type="STRING" id="6313.A0A0K0DH98"/>
<accession>A0A0K0DH98</accession>
<sequence length="241" mass="27221">LRSSVHRCAVPETKIRWSMPFPEYDPPDYTDPKLLGRKWADPDIPDGSFKWNAVDGKVNRVSFVGAYAFDSMARPMNPIGRTGLRGRGVLGRWGPNHAADPLVTRLKNGKLQFVAIRRSDTGEWAIPGGMVEAGEEVSQTLKREFSEETLDGKIRSELEQLWKNGRELYRGYVDDPRNTDNAWMETVCVNFHDTTALLDNVELKAGDDAVNVRWVTVDSHEPLYASHEDFIALLKKLHGVK</sequence>
<protein>
    <submittedName>
        <fullName evidence="3">Nudix hydrolase domain-containing protein</fullName>
    </submittedName>
</protein>
<dbReference type="InterPro" id="IPR039989">
    <property type="entry name" value="NUDT9"/>
</dbReference>
<dbReference type="SUPFAM" id="SSF55811">
    <property type="entry name" value="Nudix"/>
    <property type="match status" value="1"/>
</dbReference>
<evidence type="ECO:0000313" key="2">
    <source>
        <dbReference type="Proteomes" id="UP000035642"/>
    </source>
</evidence>
<proteinExistence type="predicted"/>
<dbReference type="WBParaSite" id="ACAC_0001054101-mRNA-1">
    <property type="protein sequence ID" value="ACAC_0001054101-mRNA-1"/>
    <property type="gene ID" value="ACAC_0001054101"/>
</dbReference>
<dbReference type="InterPro" id="IPR015797">
    <property type="entry name" value="NUDIX_hydrolase-like_dom_sf"/>
</dbReference>
<dbReference type="Gene3D" id="3.90.79.10">
    <property type="entry name" value="Nucleoside Triphosphate Pyrophosphohydrolase"/>
    <property type="match status" value="1"/>
</dbReference>
<dbReference type="CDD" id="cd03670">
    <property type="entry name" value="NUDIX_ADPRase_Nudt9"/>
    <property type="match status" value="1"/>
</dbReference>
<dbReference type="PANTHER" id="PTHR13030">
    <property type="entry name" value="NUDIX HYDROLASE"/>
    <property type="match status" value="1"/>
</dbReference>
<feature type="domain" description="Nudix hydrolase" evidence="1">
    <location>
        <begin position="95"/>
        <end position="237"/>
    </location>
</feature>
<dbReference type="PANTHER" id="PTHR13030:SF8">
    <property type="entry name" value="ADP-RIBOSE PYROPHOSPHATASE, MITOCHONDRIAL"/>
    <property type="match status" value="1"/>
</dbReference>
<reference evidence="2" key="1">
    <citation type="submission" date="2012-09" db="EMBL/GenBank/DDBJ databases">
        <authorList>
            <person name="Martin A.A."/>
        </authorList>
    </citation>
    <scope>NUCLEOTIDE SEQUENCE</scope>
</reference>
<reference evidence="3" key="2">
    <citation type="submission" date="2017-02" db="UniProtKB">
        <authorList>
            <consortium name="WormBaseParasite"/>
        </authorList>
    </citation>
    <scope>IDENTIFICATION</scope>
</reference>
<organism evidence="2 3">
    <name type="scientific">Angiostrongylus cantonensis</name>
    <name type="common">Rat lungworm</name>
    <dbReference type="NCBI Taxonomy" id="6313"/>
    <lineage>
        <taxon>Eukaryota</taxon>
        <taxon>Metazoa</taxon>
        <taxon>Ecdysozoa</taxon>
        <taxon>Nematoda</taxon>
        <taxon>Chromadorea</taxon>
        <taxon>Rhabditida</taxon>
        <taxon>Rhabditina</taxon>
        <taxon>Rhabditomorpha</taxon>
        <taxon>Strongyloidea</taxon>
        <taxon>Metastrongylidae</taxon>
        <taxon>Angiostrongylus</taxon>
    </lineage>
</organism>
<dbReference type="InterPro" id="IPR000086">
    <property type="entry name" value="NUDIX_hydrolase_dom"/>
</dbReference>
<dbReference type="Pfam" id="PF00293">
    <property type="entry name" value="NUDIX"/>
    <property type="match status" value="1"/>
</dbReference>
<dbReference type="Proteomes" id="UP000035642">
    <property type="component" value="Unassembled WGS sequence"/>
</dbReference>
<evidence type="ECO:0000313" key="3">
    <source>
        <dbReference type="WBParaSite" id="ACAC_0001054101-mRNA-1"/>
    </source>
</evidence>
<dbReference type="Pfam" id="PF25969">
    <property type="entry name" value="NUDT9_N"/>
    <property type="match status" value="1"/>
</dbReference>
<keyword evidence="2" id="KW-1185">Reference proteome</keyword>
<evidence type="ECO:0000259" key="1">
    <source>
        <dbReference type="PROSITE" id="PS51462"/>
    </source>
</evidence>
<dbReference type="PROSITE" id="PS51462">
    <property type="entry name" value="NUDIX"/>
    <property type="match status" value="1"/>
</dbReference>
<dbReference type="AlphaFoldDB" id="A0A0K0DH98"/>
<dbReference type="GO" id="GO:0047631">
    <property type="term" value="F:ADP-ribose diphosphatase activity"/>
    <property type="evidence" value="ECO:0007669"/>
    <property type="project" value="InterPro"/>
</dbReference>
<name>A0A0K0DH98_ANGCA</name>